<feature type="domain" description="Tlde1" evidence="2">
    <location>
        <begin position="65"/>
        <end position="141"/>
    </location>
</feature>
<keyword evidence="5" id="KW-1185">Reference proteome</keyword>
<comment type="caution">
    <text evidence="3">The sequence shown here is derived from an EMBL/GenBank/DDBJ whole genome shotgun (WGS) entry which is preliminary data.</text>
</comment>
<dbReference type="Proteomes" id="UP000681722">
    <property type="component" value="Unassembled WGS sequence"/>
</dbReference>
<evidence type="ECO:0000313" key="3">
    <source>
        <dbReference type="EMBL" id="CAF1080509.1"/>
    </source>
</evidence>
<evidence type="ECO:0000259" key="2">
    <source>
        <dbReference type="Pfam" id="PF10908"/>
    </source>
</evidence>
<sequence>MTYNADRYTDIGMEYNQPVDIAGTLCKSNCLTMGETQSTGASGSYTYSQSKKTFCNDNTRECKPAYSGYKGETDQTKRGLGPIPKGSYTIENSCKNDRERCNLKPDTTNNMYGRDRFQIHGDNGKNDQSASQGCIIVDKNGRRELNKGDRVYVTD</sequence>
<name>A0A814MMU4_9BILA</name>
<dbReference type="OrthoDB" id="9991655at2759"/>
<evidence type="ECO:0000256" key="1">
    <source>
        <dbReference type="SAM" id="MobiDB-lite"/>
    </source>
</evidence>
<accession>A0A814MMU4</accession>
<proteinExistence type="predicted"/>
<dbReference type="Pfam" id="PF10908">
    <property type="entry name" value="Tlde1_dom"/>
    <property type="match status" value="1"/>
</dbReference>
<dbReference type="EMBL" id="CAJOBC010004961">
    <property type="protein sequence ID" value="CAF3846490.1"/>
    <property type="molecule type" value="Genomic_DNA"/>
</dbReference>
<dbReference type="EMBL" id="CAJNOQ010004960">
    <property type="protein sequence ID" value="CAF1080509.1"/>
    <property type="molecule type" value="Genomic_DNA"/>
</dbReference>
<organism evidence="3 5">
    <name type="scientific">Didymodactylos carnosus</name>
    <dbReference type="NCBI Taxonomy" id="1234261"/>
    <lineage>
        <taxon>Eukaryota</taxon>
        <taxon>Metazoa</taxon>
        <taxon>Spiralia</taxon>
        <taxon>Gnathifera</taxon>
        <taxon>Rotifera</taxon>
        <taxon>Eurotatoria</taxon>
        <taxon>Bdelloidea</taxon>
        <taxon>Philodinida</taxon>
        <taxon>Philodinidae</taxon>
        <taxon>Didymodactylos</taxon>
    </lineage>
</organism>
<dbReference type="Gene3D" id="2.40.440.10">
    <property type="entry name" value="L,D-transpeptidase catalytic domain-like"/>
    <property type="match status" value="1"/>
</dbReference>
<dbReference type="InterPro" id="IPR038063">
    <property type="entry name" value="Transpep_catalytic_dom"/>
</dbReference>
<evidence type="ECO:0000313" key="4">
    <source>
        <dbReference type="EMBL" id="CAF3846490.1"/>
    </source>
</evidence>
<reference evidence="3" key="1">
    <citation type="submission" date="2021-02" db="EMBL/GenBank/DDBJ databases">
        <authorList>
            <person name="Nowell W R."/>
        </authorList>
    </citation>
    <scope>NUCLEOTIDE SEQUENCE</scope>
</reference>
<gene>
    <name evidence="3" type="ORF">GPM918_LOCUS17743</name>
    <name evidence="4" type="ORF">SRO942_LOCUS17742</name>
</gene>
<evidence type="ECO:0000313" key="5">
    <source>
        <dbReference type="Proteomes" id="UP000663829"/>
    </source>
</evidence>
<dbReference type="AlphaFoldDB" id="A0A814MMU4"/>
<dbReference type="InterPro" id="IPR021225">
    <property type="entry name" value="Tlde1_dom"/>
</dbReference>
<feature type="region of interest" description="Disordered" evidence="1">
    <location>
        <begin position="66"/>
        <end position="85"/>
    </location>
</feature>
<protein>
    <recommendedName>
        <fullName evidence="2">Tlde1 domain-containing protein</fullName>
    </recommendedName>
</protein>
<dbReference type="Proteomes" id="UP000663829">
    <property type="component" value="Unassembled WGS sequence"/>
</dbReference>